<sequence>MFTFWLIVGNLKLKNLTLFFVAQPIAIGCGVFQSLHCKTSKSLSAPGHLIRIKSQEHPHFQILNPRTALLPDCFAGDLQRRILSSRRRLRLHSRTYFYFSGESLLPSGHSLSMFSKCVFITPSIGAEL</sequence>
<dbReference type="AlphaFoldDB" id="A0A328D387"/>
<name>A0A328D387_9ASTE</name>
<proteinExistence type="predicted"/>
<protein>
    <submittedName>
        <fullName evidence="1">Uncharacterized protein</fullName>
    </submittedName>
</protein>
<organism evidence="1 2">
    <name type="scientific">Cuscuta australis</name>
    <dbReference type="NCBI Taxonomy" id="267555"/>
    <lineage>
        <taxon>Eukaryota</taxon>
        <taxon>Viridiplantae</taxon>
        <taxon>Streptophyta</taxon>
        <taxon>Embryophyta</taxon>
        <taxon>Tracheophyta</taxon>
        <taxon>Spermatophyta</taxon>
        <taxon>Magnoliopsida</taxon>
        <taxon>eudicotyledons</taxon>
        <taxon>Gunneridae</taxon>
        <taxon>Pentapetalae</taxon>
        <taxon>asterids</taxon>
        <taxon>lamiids</taxon>
        <taxon>Solanales</taxon>
        <taxon>Convolvulaceae</taxon>
        <taxon>Cuscuteae</taxon>
        <taxon>Cuscuta</taxon>
        <taxon>Cuscuta subgen. Grammica</taxon>
        <taxon>Cuscuta sect. Cleistogrammica</taxon>
    </lineage>
</organism>
<dbReference type="Proteomes" id="UP000249390">
    <property type="component" value="Unassembled WGS sequence"/>
</dbReference>
<evidence type="ECO:0000313" key="1">
    <source>
        <dbReference type="EMBL" id="RAL38353.1"/>
    </source>
</evidence>
<accession>A0A328D387</accession>
<evidence type="ECO:0000313" key="2">
    <source>
        <dbReference type="Proteomes" id="UP000249390"/>
    </source>
</evidence>
<keyword evidence="2" id="KW-1185">Reference proteome</keyword>
<comment type="caution">
    <text evidence="1">The sequence shown here is derived from an EMBL/GenBank/DDBJ whole genome shotgun (WGS) entry which is preliminary data.</text>
</comment>
<reference evidence="1 2" key="1">
    <citation type="submission" date="2018-06" db="EMBL/GenBank/DDBJ databases">
        <title>The Genome of Cuscuta australis (Dodder) Provides Insight into the Evolution of Plant Parasitism.</title>
        <authorList>
            <person name="Liu H."/>
        </authorList>
    </citation>
    <scope>NUCLEOTIDE SEQUENCE [LARGE SCALE GENOMIC DNA]</scope>
    <source>
        <strain evidence="2">cv. Yunnan</strain>
        <tissue evidence="1">Vines</tissue>
    </source>
</reference>
<dbReference type="EMBL" id="NQVE01000209">
    <property type="protein sequence ID" value="RAL38353.1"/>
    <property type="molecule type" value="Genomic_DNA"/>
</dbReference>
<gene>
    <name evidence="1" type="ORF">DM860_002331</name>
</gene>